<feature type="active site" description="Schiff-base intermediate with substrate" evidence="2">
    <location>
        <position position="164"/>
    </location>
</feature>
<dbReference type="STRING" id="1514971.AUR64_02565"/>
<name>A0A0W1R4G6_9EURY</name>
<evidence type="ECO:0000313" key="5">
    <source>
        <dbReference type="Proteomes" id="UP000054387"/>
    </source>
</evidence>
<dbReference type="AlphaFoldDB" id="A0A0W1R4G6"/>
<reference evidence="4 5" key="1">
    <citation type="submission" date="2015-12" db="EMBL/GenBank/DDBJ databases">
        <title>Haloprofundus marisrubri gen. nov., sp. nov., an extremely halophilic archaeon isolated from the Discovery deep brine-seawater interface in the Red Sea.</title>
        <authorList>
            <person name="Zhang G."/>
            <person name="Stingl U."/>
            <person name="Rashid M."/>
        </authorList>
    </citation>
    <scope>NUCLEOTIDE SEQUENCE [LARGE SCALE GENOMIC DNA]</scope>
    <source>
        <strain evidence="4 5">SB9</strain>
    </source>
</reference>
<dbReference type="Pfam" id="PF00701">
    <property type="entry name" value="DHDPS"/>
    <property type="match status" value="1"/>
</dbReference>
<dbReference type="RefSeq" id="WP_058583574.1">
    <property type="nucleotide sequence ID" value="NZ_LOPU01000040.1"/>
</dbReference>
<evidence type="ECO:0008006" key="6">
    <source>
        <dbReference type="Google" id="ProtNLM"/>
    </source>
</evidence>
<sequence>MTSPITGVVAPVVTPINDQGNLAPDRVADSVAFTMECGCHAVVASGTGVQETAALAPDERKTLISETVAAVDGEVPVLAGVSYPAQSVVSDLVSHAEEEGVDGLLAMPPWGMPPSHDAIVRYYEAIAEETELPILVYNNPAVTVDMAKETMRDVARIDGVDYVKESSRDWQKVGWLLERIHHEGHAEVFTTMDVLLSTLQAGGSGAVIPAPATVPAMRVYDAYQSGDVESAVAAQRSFGTFPPDEVSTGLTAVCKTATRLSGVDVGSPRPPYDDVGEEGREAIDAWLDEQDVPKL</sequence>
<protein>
    <recommendedName>
        <fullName evidence="6">Dihydrodipicolinate synthase family protein</fullName>
    </recommendedName>
</protein>
<dbReference type="CDD" id="cd00408">
    <property type="entry name" value="DHDPS-like"/>
    <property type="match status" value="1"/>
</dbReference>
<comment type="caution">
    <text evidence="4">The sequence shown here is derived from an EMBL/GenBank/DDBJ whole genome shotgun (WGS) entry which is preliminary data.</text>
</comment>
<organism evidence="4 5">
    <name type="scientific">Haloprofundus marisrubri</name>
    <dbReference type="NCBI Taxonomy" id="1514971"/>
    <lineage>
        <taxon>Archaea</taxon>
        <taxon>Methanobacteriati</taxon>
        <taxon>Methanobacteriota</taxon>
        <taxon>Stenosarchaea group</taxon>
        <taxon>Halobacteria</taxon>
        <taxon>Halobacteriales</taxon>
        <taxon>Haloferacaceae</taxon>
        <taxon>Haloprofundus</taxon>
    </lineage>
</organism>
<feature type="active site" description="Proton donor/acceptor" evidence="2">
    <location>
        <position position="137"/>
    </location>
</feature>
<dbReference type="Gene3D" id="3.20.20.70">
    <property type="entry name" value="Aldolase class I"/>
    <property type="match status" value="1"/>
</dbReference>
<dbReference type="InterPro" id="IPR013785">
    <property type="entry name" value="Aldolase_TIM"/>
</dbReference>
<evidence type="ECO:0000313" key="4">
    <source>
        <dbReference type="EMBL" id="KTG07743.1"/>
    </source>
</evidence>
<dbReference type="InterPro" id="IPR002220">
    <property type="entry name" value="DapA-like"/>
</dbReference>
<feature type="binding site" evidence="3">
    <location>
        <position position="207"/>
    </location>
    <ligand>
        <name>pyruvate</name>
        <dbReference type="ChEBI" id="CHEBI:15361"/>
    </ligand>
</feature>
<keyword evidence="5" id="KW-1185">Reference proteome</keyword>
<accession>A0A0W1R4G6</accession>
<dbReference type="PANTHER" id="PTHR12128:SF66">
    <property type="entry name" value="4-HYDROXY-2-OXOGLUTARATE ALDOLASE, MITOCHONDRIAL"/>
    <property type="match status" value="1"/>
</dbReference>
<evidence type="ECO:0000256" key="1">
    <source>
        <dbReference type="ARBA" id="ARBA00023239"/>
    </source>
</evidence>
<evidence type="ECO:0000256" key="2">
    <source>
        <dbReference type="PIRSR" id="PIRSR001365-1"/>
    </source>
</evidence>
<dbReference type="EMBL" id="LOPU01000040">
    <property type="protein sequence ID" value="KTG07743.1"/>
    <property type="molecule type" value="Genomic_DNA"/>
</dbReference>
<dbReference type="GO" id="GO:0008840">
    <property type="term" value="F:4-hydroxy-tetrahydrodipicolinate synthase activity"/>
    <property type="evidence" value="ECO:0007669"/>
    <property type="project" value="TreeGrafter"/>
</dbReference>
<dbReference type="OrthoDB" id="350860at2157"/>
<evidence type="ECO:0000256" key="3">
    <source>
        <dbReference type="PIRSR" id="PIRSR001365-2"/>
    </source>
</evidence>
<dbReference type="PANTHER" id="PTHR12128">
    <property type="entry name" value="DIHYDRODIPICOLINATE SYNTHASE"/>
    <property type="match status" value="1"/>
</dbReference>
<gene>
    <name evidence="4" type="ORF">AUR64_02565</name>
</gene>
<keyword evidence="1" id="KW-0456">Lyase</keyword>
<dbReference type="PIRSF" id="PIRSF001365">
    <property type="entry name" value="DHDPS"/>
    <property type="match status" value="1"/>
</dbReference>
<dbReference type="SMART" id="SM01130">
    <property type="entry name" value="DHDPS"/>
    <property type="match status" value="1"/>
</dbReference>
<dbReference type="Proteomes" id="UP000054387">
    <property type="component" value="Unassembled WGS sequence"/>
</dbReference>
<proteinExistence type="predicted"/>
<dbReference type="GO" id="GO:0008675">
    <property type="term" value="F:2-dehydro-3-deoxy-phosphogluconate aldolase activity"/>
    <property type="evidence" value="ECO:0007669"/>
    <property type="project" value="UniProtKB-ARBA"/>
</dbReference>
<dbReference type="SUPFAM" id="SSF51569">
    <property type="entry name" value="Aldolase"/>
    <property type="match status" value="1"/>
</dbReference>